<comment type="pathway">
    <text evidence="1 4">Glycan biosynthesis; trehalose biosynthesis.</text>
</comment>
<accession>A0A1P8N0U2</accession>
<dbReference type="EC" id="3.1.3.12" evidence="4"/>
<dbReference type="GO" id="GO:0005992">
    <property type="term" value="P:trehalose biosynthetic process"/>
    <property type="evidence" value="ECO:0007669"/>
    <property type="project" value="UniProtKB-UniPathway"/>
</dbReference>
<dbReference type="UniPathway" id="UPA00299"/>
<evidence type="ECO:0000313" key="6">
    <source>
        <dbReference type="Proteomes" id="UP000186336"/>
    </source>
</evidence>
<dbReference type="Pfam" id="PF02358">
    <property type="entry name" value="Trehalose_PPase"/>
    <property type="match status" value="1"/>
</dbReference>
<comment type="catalytic activity">
    <reaction evidence="4">
        <text>alpha,alpha-trehalose 6-phosphate + H2O = alpha,alpha-trehalose + phosphate</text>
        <dbReference type="Rhea" id="RHEA:23420"/>
        <dbReference type="ChEBI" id="CHEBI:15377"/>
        <dbReference type="ChEBI" id="CHEBI:16551"/>
        <dbReference type="ChEBI" id="CHEBI:43474"/>
        <dbReference type="ChEBI" id="CHEBI:58429"/>
        <dbReference type="EC" id="3.1.3.12"/>
    </reaction>
</comment>
<dbReference type="InterPro" id="IPR006379">
    <property type="entry name" value="HAD-SF_hydro_IIB"/>
</dbReference>
<name>A0A1P8N0U2_9RHOB</name>
<keyword evidence="4" id="KW-0479">Metal-binding</keyword>
<dbReference type="STRING" id="299262.BWR18_14325"/>
<dbReference type="InterPro" id="IPR023214">
    <property type="entry name" value="HAD_sf"/>
</dbReference>
<dbReference type="Gene3D" id="3.40.50.1000">
    <property type="entry name" value="HAD superfamily/HAD-like"/>
    <property type="match status" value="1"/>
</dbReference>
<dbReference type="GO" id="GO:0004805">
    <property type="term" value="F:trehalose-phosphatase activity"/>
    <property type="evidence" value="ECO:0007669"/>
    <property type="project" value="UniProtKB-EC"/>
</dbReference>
<dbReference type="GO" id="GO:0046872">
    <property type="term" value="F:metal ion binding"/>
    <property type="evidence" value="ECO:0007669"/>
    <property type="project" value="UniProtKB-KW"/>
</dbReference>
<dbReference type="Gene3D" id="3.30.70.1020">
    <property type="entry name" value="Trehalose-6-phosphate phosphatase related protein, domain 2"/>
    <property type="match status" value="1"/>
</dbReference>
<comment type="function">
    <text evidence="4">Removes the phosphate from trehalose 6-phosphate to produce free trehalose.</text>
</comment>
<dbReference type="EMBL" id="CP019312">
    <property type="protein sequence ID" value="APX13903.1"/>
    <property type="molecule type" value="Genomic_DNA"/>
</dbReference>
<evidence type="ECO:0000256" key="3">
    <source>
        <dbReference type="ARBA" id="ARBA00022801"/>
    </source>
</evidence>
<sequence length="239" mass="25513">MPKLPPCTEAAIFLDFDGTLVDLAPTPDSIHIPDTLPALLTDLQGRAGGALVLISGRAAGDLAHWLPDFSGLIVGGHGAEWRQGGTVQPRVDVAPDSLAMLRDAASAFAGTTPSILLEEKPTGLVLHYRAQPDLQDRVETFTADLSQTHTDFEAHPAKMAIEMRPRGVGKDLAMADVMALEPYAGRTPVMIGDDTTDEPAMAWAQKQGGLGIKVGTGDTNARHRLPDTLAVHRLLKHWP</sequence>
<protein>
    <recommendedName>
        <fullName evidence="4">Trehalose 6-phosphate phosphatase</fullName>
        <ecNumber evidence="4">3.1.3.12</ecNumber>
    </recommendedName>
</protein>
<dbReference type="InterPro" id="IPR003337">
    <property type="entry name" value="Trehalose_PPase"/>
</dbReference>
<dbReference type="NCBIfam" id="TIGR01484">
    <property type="entry name" value="HAD-SF-IIB"/>
    <property type="match status" value="1"/>
</dbReference>
<keyword evidence="4" id="KW-0460">Magnesium</keyword>
<gene>
    <name evidence="5" type="ORF">BWR18_14325</name>
</gene>
<organism evidence="5 6">
    <name type="scientific">Tateyamaria omphalii</name>
    <dbReference type="NCBI Taxonomy" id="299262"/>
    <lineage>
        <taxon>Bacteria</taxon>
        <taxon>Pseudomonadati</taxon>
        <taxon>Pseudomonadota</taxon>
        <taxon>Alphaproteobacteria</taxon>
        <taxon>Rhodobacterales</taxon>
        <taxon>Roseobacteraceae</taxon>
        <taxon>Tateyamaria</taxon>
    </lineage>
</organism>
<dbReference type="PANTHER" id="PTHR43768">
    <property type="entry name" value="TREHALOSE 6-PHOSPHATE PHOSPHATASE"/>
    <property type="match status" value="1"/>
</dbReference>
<dbReference type="SUPFAM" id="SSF56784">
    <property type="entry name" value="HAD-like"/>
    <property type="match status" value="1"/>
</dbReference>
<comment type="similarity">
    <text evidence="2 4">Belongs to the trehalose phosphatase family.</text>
</comment>
<evidence type="ECO:0000256" key="4">
    <source>
        <dbReference type="RuleBase" id="RU361117"/>
    </source>
</evidence>
<dbReference type="InterPro" id="IPR044651">
    <property type="entry name" value="OTSB-like"/>
</dbReference>
<reference evidence="5 6" key="1">
    <citation type="submission" date="2017-01" db="EMBL/GenBank/DDBJ databases">
        <title>Complete genome of Tateyamaria omphalii DOK1-4 isolated from seawater in Dokdo.</title>
        <authorList>
            <person name="Kim J.H."/>
            <person name="Chi W.-J."/>
        </authorList>
    </citation>
    <scope>NUCLEOTIDE SEQUENCE [LARGE SCALE GENOMIC DNA]</scope>
    <source>
        <strain evidence="5 6">DOK1-4</strain>
    </source>
</reference>
<evidence type="ECO:0000256" key="2">
    <source>
        <dbReference type="ARBA" id="ARBA00008770"/>
    </source>
</evidence>
<dbReference type="AlphaFoldDB" id="A0A1P8N0U2"/>
<dbReference type="KEGG" id="tom:BWR18_14325"/>
<evidence type="ECO:0000313" key="5">
    <source>
        <dbReference type="EMBL" id="APX13903.1"/>
    </source>
</evidence>
<dbReference type="InterPro" id="IPR036412">
    <property type="entry name" value="HAD-like_sf"/>
</dbReference>
<keyword evidence="6" id="KW-1185">Reference proteome</keyword>
<dbReference type="PANTHER" id="PTHR43768:SF3">
    <property type="entry name" value="TREHALOSE 6-PHOSPHATE PHOSPHATASE"/>
    <property type="match status" value="1"/>
</dbReference>
<dbReference type="NCBIfam" id="TIGR00685">
    <property type="entry name" value="T6PP"/>
    <property type="match status" value="1"/>
</dbReference>
<proteinExistence type="inferred from homology"/>
<evidence type="ECO:0000256" key="1">
    <source>
        <dbReference type="ARBA" id="ARBA00005199"/>
    </source>
</evidence>
<keyword evidence="3 4" id="KW-0378">Hydrolase</keyword>
<comment type="cofactor">
    <cofactor evidence="4">
        <name>Mg(2+)</name>
        <dbReference type="ChEBI" id="CHEBI:18420"/>
    </cofactor>
</comment>
<dbReference type="Proteomes" id="UP000186336">
    <property type="component" value="Chromosome"/>
</dbReference>